<dbReference type="KEGG" id="bim:105680768"/>
<dbReference type="InterPro" id="IPR001878">
    <property type="entry name" value="Znf_CCHC"/>
</dbReference>
<dbReference type="SUPFAM" id="SSF57756">
    <property type="entry name" value="Retrovirus zinc finger-like domains"/>
    <property type="match status" value="1"/>
</dbReference>
<dbReference type="GO" id="GO:0008270">
    <property type="term" value="F:zinc ion binding"/>
    <property type="evidence" value="ECO:0007669"/>
    <property type="project" value="InterPro"/>
</dbReference>
<evidence type="ECO:0000313" key="2">
    <source>
        <dbReference type="Proteomes" id="UP000515180"/>
    </source>
</evidence>
<evidence type="ECO:0000259" key="1">
    <source>
        <dbReference type="SMART" id="SM00343"/>
    </source>
</evidence>
<evidence type="ECO:0000313" key="3">
    <source>
        <dbReference type="RefSeq" id="XP_012241119.1"/>
    </source>
</evidence>
<keyword evidence="2" id="KW-1185">Reference proteome</keyword>
<sequence>MAELRMIGIDVSVSKEELRDTLALAAGYGGAEVQVGETGTTRNGLGLTWVRCPPVGARKLAQAGKVALAWSIARVEAIAKRPLQCFKCMDLGHVRATCVSTIDRSHLCYRYGETGHRARGCTASTPKCPLCESLGPHAADRMGGMACCPPKKENRRMPSTRDSAARKCIADPACAEGGAMDLVRDLNGLIAVAWTPAIGPPGVLLDCGSGYIAAEWAGMLLVGVYVSPNSGRPHLRTLEDNQI</sequence>
<proteinExistence type="predicted"/>
<dbReference type="RefSeq" id="XP_012241119.1">
    <property type="nucleotide sequence ID" value="XM_012385696.1"/>
</dbReference>
<dbReference type="InterPro" id="IPR036875">
    <property type="entry name" value="Znf_CCHC_sf"/>
</dbReference>
<protein>
    <submittedName>
        <fullName evidence="3">Uncharacterized protein LOC105680768</fullName>
    </submittedName>
</protein>
<dbReference type="GO" id="GO:0003676">
    <property type="term" value="F:nucleic acid binding"/>
    <property type="evidence" value="ECO:0007669"/>
    <property type="project" value="InterPro"/>
</dbReference>
<dbReference type="Gene3D" id="4.10.60.10">
    <property type="entry name" value="Zinc finger, CCHC-type"/>
    <property type="match status" value="1"/>
</dbReference>
<dbReference type="GeneID" id="105680768"/>
<accession>A0A6P3UUI4</accession>
<dbReference type="Proteomes" id="UP000515180">
    <property type="component" value="Unplaced"/>
</dbReference>
<dbReference type="OrthoDB" id="7613125at2759"/>
<name>A0A6P3UUI4_BOMIM</name>
<reference evidence="3" key="1">
    <citation type="submission" date="2025-08" db="UniProtKB">
        <authorList>
            <consortium name="RefSeq"/>
        </authorList>
    </citation>
    <scope>IDENTIFICATION</scope>
</reference>
<feature type="domain" description="CCHC-type" evidence="1">
    <location>
        <begin position="84"/>
        <end position="100"/>
    </location>
</feature>
<gene>
    <name evidence="3" type="primary">LOC105680768</name>
</gene>
<feature type="domain" description="CCHC-type" evidence="1">
    <location>
        <begin position="107"/>
        <end position="123"/>
    </location>
</feature>
<dbReference type="SMART" id="SM00343">
    <property type="entry name" value="ZnF_C2HC"/>
    <property type="match status" value="2"/>
</dbReference>
<organism evidence="2 3">
    <name type="scientific">Bombus impatiens</name>
    <name type="common">Bumblebee</name>
    <dbReference type="NCBI Taxonomy" id="132113"/>
    <lineage>
        <taxon>Eukaryota</taxon>
        <taxon>Metazoa</taxon>
        <taxon>Ecdysozoa</taxon>
        <taxon>Arthropoda</taxon>
        <taxon>Hexapoda</taxon>
        <taxon>Insecta</taxon>
        <taxon>Pterygota</taxon>
        <taxon>Neoptera</taxon>
        <taxon>Endopterygota</taxon>
        <taxon>Hymenoptera</taxon>
        <taxon>Apocrita</taxon>
        <taxon>Aculeata</taxon>
        <taxon>Apoidea</taxon>
        <taxon>Anthophila</taxon>
        <taxon>Apidae</taxon>
        <taxon>Bombus</taxon>
        <taxon>Pyrobombus</taxon>
    </lineage>
</organism>
<dbReference type="AlphaFoldDB" id="A0A6P3UUI4"/>